<feature type="domain" description="Serine aminopeptidase S33" evidence="3">
    <location>
        <begin position="190"/>
        <end position="283"/>
    </location>
</feature>
<feature type="region of interest" description="Disordered" evidence="1">
    <location>
        <begin position="115"/>
        <end position="135"/>
    </location>
</feature>
<protein>
    <submittedName>
        <fullName evidence="4">Alpha/beta fold hydrolase</fullName>
    </submittedName>
</protein>
<feature type="signal peptide" evidence="2">
    <location>
        <begin position="1"/>
        <end position="18"/>
    </location>
</feature>
<gene>
    <name evidence="4" type="ORF">K1I41_07100</name>
</gene>
<evidence type="ECO:0000256" key="1">
    <source>
        <dbReference type="SAM" id="MobiDB-lite"/>
    </source>
</evidence>
<feature type="chain" id="PRO_5046445236" evidence="2">
    <location>
        <begin position="19"/>
        <end position="466"/>
    </location>
</feature>
<proteinExistence type="predicted"/>
<dbReference type="GO" id="GO:0016787">
    <property type="term" value="F:hydrolase activity"/>
    <property type="evidence" value="ECO:0007669"/>
    <property type="project" value="UniProtKB-KW"/>
</dbReference>
<dbReference type="InterPro" id="IPR053145">
    <property type="entry name" value="AB_hydrolase_Est10"/>
</dbReference>
<dbReference type="InterPro" id="IPR022742">
    <property type="entry name" value="Hydrolase_4"/>
</dbReference>
<organism evidence="4 5">
    <name type="scientific">Flavobacterium litorale</name>
    <dbReference type="NCBI Taxonomy" id="2856519"/>
    <lineage>
        <taxon>Bacteria</taxon>
        <taxon>Pseudomonadati</taxon>
        <taxon>Bacteroidota</taxon>
        <taxon>Flavobacteriia</taxon>
        <taxon>Flavobacteriales</taxon>
        <taxon>Flavobacteriaceae</taxon>
        <taxon>Flavobacterium</taxon>
    </lineage>
</organism>
<accession>A0ABX8V4B2</accession>
<dbReference type="PANTHER" id="PTHR43265">
    <property type="entry name" value="ESTERASE ESTD"/>
    <property type="match status" value="1"/>
</dbReference>
<evidence type="ECO:0000259" key="3">
    <source>
        <dbReference type="Pfam" id="PF12146"/>
    </source>
</evidence>
<reference evidence="4 5" key="1">
    <citation type="submission" date="2021-07" db="EMBL/GenBank/DDBJ databases">
        <title>Flavobacterium WSW3-B6 sp.nov, isolated from seaweed.</title>
        <authorList>
            <person name="Muhammad N."/>
            <person name="Ho H."/>
            <person name="Lee Y.-J."/>
            <person name="Nguyen T."/>
            <person name="Ho J."/>
            <person name="Kim S.-G."/>
        </authorList>
    </citation>
    <scope>NUCLEOTIDE SEQUENCE [LARGE SCALE GENOMIC DNA]</scope>
    <source>
        <strain evidence="4 5">WSW3-B6</strain>
    </source>
</reference>
<evidence type="ECO:0000313" key="5">
    <source>
        <dbReference type="Proteomes" id="UP000825381"/>
    </source>
</evidence>
<dbReference type="Proteomes" id="UP000825381">
    <property type="component" value="Chromosome"/>
</dbReference>
<keyword evidence="4" id="KW-0378">Hydrolase</keyword>
<dbReference type="Pfam" id="PF12146">
    <property type="entry name" value="Hydrolase_4"/>
    <property type="match status" value="1"/>
</dbReference>
<evidence type="ECO:0000256" key="2">
    <source>
        <dbReference type="SAM" id="SignalP"/>
    </source>
</evidence>
<dbReference type="EMBL" id="CP080429">
    <property type="protein sequence ID" value="QYJ67337.1"/>
    <property type="molecule type" value="Genomic_DNA"/>
</dbReference>
<dbReference type="SUPFAM" id="SSF53474">
    <property type="entry name" value="alpha/beta-Hydrolases"/>
    <property type="match status" value="1"/>
</dbReference>
<evidence type="ECO:0000313" key="4">
    <source>
        <dbReference type="EMBL" id="QYJ67337.1"/>
    </source>
</evidence>
<sequence>MKKIIMLLTLLITTGLFAQDIAGSWYGQIVFPGGKLRIGLNIKKVEQGYTATMDSPDQGVKDIPVDKISYENKVLTFNISAISANYKGEYKDNGFTGTLTQNNMDIALNLGRTPIKADDKAKERPQEPKKPYPYYSEDVTFKNEKAGITLAGTLTMPEKEGNFPAVILVSGSGPQNRDEEILDHKPFLVLADHLTKKGIAVLRYDDRGVGKSGGTFSGATTNDFATDVEAAFAYLQSLPSINKKKIGIIGHSEGGTIAPIVASKNEDVAFIVLMAGTAIPGDELMMLQNYLLGKTNGMPEEELTKLGVINRKIYDVIKEEEDQEALQEKLYTVFNTDMKPLFIANGVPEAQLIPYINMQLKELSSAWYVNFIRYDPTKALENTECPILAINGDKDLQVAAIPNLEAIKRAAAKSGNKKVTTKKLEGLNHLFQETTSGAPAEYGTITQTISPVALNEISSWIIKQVK</sequence>
<keyword evidence="5" id="KW-1185">Reference proteome</keyword>
<keyword evidence="2" id="KW-0732">Signal</keyword>
<dbReference type="RefSeq" id="WP_220639682.1">
    <property type="nucleotide sequence ID" value="NZ_CP080429.1"/>
</dbReference>
<name>A0ABX8V4B2_9FLAO</name>
<dbReference type="InterPro" id="IPR029058">
    <property type="entry name" value="AB_hydrolase_fold"/>
</dbReference>
<feature type="compositionally biased region" description="Basic and acidic residues" evidence="1">
    <location>
        <begin position="115"/>
        <end position="130"/>
    </location>
</feature>
<dbReference type="PANTHER" id="PTHR43265:SF1">
    <property type="entry name" value="ESTERASE ESTD"/>
    <property type="match status" value="1"/>
</dbReference>
<dbReference type="Gene3D" id="3.40.50.1820">
    <property type="entry name" value="alpha/beta hydrolase"/>
    <property type="match status" value="1"/>
</dbReference>